<keyword evidence="6 10" id="KW-1133">Transmembrane helix</keyword>
<keyword evidence="10" id="KW-0560">Oxidoreductase</keyword>
<evidence type="ECO:0000256" key="10">
    <source>
        <dbReference type="RuleBase" id="RU363097"/>
    </source>
</evidence>
<dbReference type="GO" id="GO:0005777">
    <property type="term" value="C:peroxisome"/>
    <property type="evidence" value="ECO:0007669"/>
    <property type="project" value="TreeGrafter"/>
</dbReference>
<accession>A0AAJ7C4V9</accession>
<dbReference type="GO" id="GO:0102965">
    <property type="term" value="F:alcohol-forming long-chain fatty acyl-CoA reductase activity"/>
    <property type="evidence" value="ECO:0007669"/>
    <property type="project" value="UniProtKB-EC"/>
</dbReference>
<dbReference type="GO" id="GO:0035336">
    <property type="term" value="P:long-chain fatty-acyl-CoA metabolic process"/>
    <property type="evidence" value="ECO:0007669"/>
    <property type="project" value="TreeGrafter"/>
</dbReference>
<evidence type="ECO:0000256" key="1">
    <source>
        <dbReference type="ARBA" id="ARBA00004141"/>
    </source>
</evidence>
<keyword evidence="8 10" id="KW-0472">Membrane</keyword>
<dbReference type="SUPFAM" id="SSF51735">
    <property type="entry name" value="NAD(P)-binding Rossmann-fold domains"/>
    <property type="match status" value="1"/>
</dbReference>
<feature type="transmembrane region" description="Helical" evidence="10">
    <location>
        <begin position="469"/>
        <end position="494"/>
    </location>
</feature>
<protein>
    <recommendedName>
        <fullName evidence="10">Fatty acyl-CoA reductase</fullName>
        <ecNumber evidence="10">1.2.1.84</ecNumber>
    </recommendedName>
</protein>
<dbReference type="PANTHER" id="PTHR11011:SF118">
    <property type="entry name" value="FATTY ACYL-COA REDUCTASE"/>
    <property type="match status" value="1"/>
</dbReference>
<proteinExistence type="inferred from homology"/>
<name>A0AAJ7C4V9_CEPCN</name>
<comment type="function">
    <text evidence="10">Catalyzes the reduction of fatty acyl-CoA to fatty alcohols.</text>
</comment>
<dbReference type="Proteomes" id="UP000694920">
    <property type="component" value="Unplaced"/>
</dbReference>
<evidence type="ECO:0000313" key="15">
    <source>
        <dbReference type="RefSeq" id="XP_024944506.1"/>
    </source>
</evidence>
<keyword evidence="5 10" id="KW-0521">NADP</keyword>
<evidence type="ECO:0000256" key="6">
    <source>
        <dbReference type="ARBA" id="ARBA00022989"/>
    </source>
</evidence>
<evidence type="ECO:0000256" key="4">
    <source>
        <dbReference type="ARBA" id="ARBA00022692"/>
    </source>
</evidence>
<reference evidence="14 15" key="1">
    <citation type="submission" date="2025-04" db="UniProtKB">
        <authorList>
            <consortium name="RefSeq"/>
        </authorList>
    </citation>
    <scope>IDENTIFICATION</scope>
</reference>
<keyword evidence="13" id="KW-1185">Reference proteome</keyword>
<keyword evidence="7 10" id="KW-0443">Lipid metabolism</keyword>
<feature type="domain" description="Thioester reductase (TE)" evidence="12">
    <location>
        <begin position="25"/>
        <end position="293"/>
    </location>
</feature>
<evidence type="ECO:0000256" key="2">
    <source>
        <dbReference type="ARBA" id="ARBA00005928"/>
    </source>
</evidence>
<evidence type="ECO:0000256" key="7">
    <source>
        <dbReference type="ARBA" id="ARBA00023098"/>
    </source>
</evidence>
<dbReference type="InterPro" id="IPR036291">
    <property type="entry name" value="NAD(P)-bd_dom_sf"/>
</dbReference>
<dbReference type="InterPro" id="IPR033640">
    <property type="entry name" value="FAR_C"/>
</dbReference>
<gene>
    <name evidence="14 15" type="primary">LOC107271009</name>
</gene>
<dbReference type="GO" id="GO:0016020">
    <property type="term" value="C:membrane"/>
    <property type="evidence" value="ECO:0007669"/>
    <property type="project" value="UniProtKB-SubCell"/>
</dbReference>
<dbReference type="Pfam" id="PF07993">
    <property type="entry name" value="NAD_binding_4"/>
    <property type="match status" value="1"/>
</dbReference>
<dbReference type="CDD" id="cd09071">
    <property type="entry name" value="FAR_C"/>
    <property type="match status" value="1"/>
</dbReference>
<dbReference type="GeneID" id="107271009"/>
<evidence type="ECO:0000256" key="5">
    <source>
        <dbReference type="ARBA" id="ARBA00022857"/>
    </source>
</evidence>
<dbReference type="RefSeq" id="XP_015602045.1">
    <property type="nucleotide sequence ID" value="XM_015746559.2"/>
</dbReference>
<dbReference type="EC" id="1.2.1.84" evidence="10"/>
<dbReference type="FunFam" id="3.40.50.720:FF:000143">
    <property type="entry name" value="Fatty acyl-CoA reductase"/>
    <property type="match status" value="1"/>
</dbReference>
<dbReference type="KEGG" id="ccin:107271009"/>
<comment type="catalytic activity">
    <reaction evidence="9 10">
        <text>a long-chain fatty acyl-CoA + 2 NADPH + 2 H(+) = a long-chain primary fatty alcohol + 2 NADP(+) + CoA</text>
        <dbReference type="Rhea" id="RHEA:52716"/>
        <dbReference type="ChEBI" id="CHEBI:15378"/>
        <dbReference type="ChEBI" id="CHEBI:57287"/>
        <dbReference type="ChEBI" id="CHEBI:57783"/>
        <dbReference type="ChEBI" id="CHEBI:58349"/>
        <dbReference type="ChEBI" id="CHEBI:77396"/>
        <dbReference type="ChEBI" id="CHEBI:83139"/>
        <dbReference type="EC" id="1.2.1.84"/>
    </reaction>
</comment>
<evidence type="ECO:0000256" key="8">
    <source>
        <dbReference type="ARBA" id="ARBA00023136"/>
    </source>
</evidence>
<feature type="domain" description="Fatty acyl-CoA reductase C-terminal" evidence="11">
    <location>
        <begin position="364"/>
        <end position="456"/>
    </location>
</feature>
<feature type="transmembrane region" description="Helical" evidence="10">
    <location>
        <begin position="355"/>
        <end position="378"/>
    </location>
</feature>
<comment type="similarity">
    <text evidence="2 10">Belongs to the fatty acyl-CoA reductase family.</text>
</comment>
<keyword evidence="4 10" id="KW-0812">Transmembrane</keyword>
<dbReference type="AlphaFoldDB" id="A0AAJ7C4V9"/>
<comment type="subcellular location">
    <subcellularLocation>
        <location evidence="1">Membrane</location>
        <topology evidence="1">Multi-pass membrane protein</topology>
    </subcellularLocation>
</comment>
<sequence length="510" mass="57132">MTEANLSTDTVPSISEWFRKRNVLVTGATGFMGKVLLSKLLSSCPEIGQIFILVREKKGVDPGSRLTSIIQEEPFRLLRESNPERLKKLFVISGDTTTEGLGLSTANKEILINDVSVIFHMAANVRFDLPLRTAINMNTRGTANVLSLAKQISQLQAFIHVSTAYCQCGQAILEEKAYSTPIPPETVLSTVEHLDDDMLELMTPKLLGDQPNTYAFSKALSEDLVARSGLPIGVARPSIVVASWKEPAPGWVENMNGPTGLMIGAGKGVIRSMLCNKDYLSDFIPCDLAVNAIIALAWSVGLEQPSEPFFMNVTESGENPISWGCALETGRKHALTYPFSGPLWYPGGRLTSSKIIHWFVIIFLHTIPAYLLDALFIITGNKPFLVKIQSRISSGLELLQYYTTKEWIFRNDRLKDMQQRLRSSDREIFFMNTKDICWDDYILNYILGTRKYCLKDDPSTLPQARRVFAYLYVADLFVRIAFGILIAWLVYSWIIPFKATSSTFVEVNEI</sequence>
<evidence type="ECO:0000313" key="13">
    <source>
        <dbReference type="Proteomes" id="UP000694920"/>
    </source>
</evidence>
<dbReference type="Gene3D" id="3.40.50.720">
    <property type="entry name" value="NAD(P)-binding Rossmann-like Domain"/>
    <property type="match status" value="1"/>
</dbReference>
<dbReference type="GO" id="GO:0080019">
    <property type="term" value="F:alcohol-forming very long-chain fatty acyl-CoA reductase activity"/>
    <property type="evidence" value="ECO:0007669"/>
    <property type="project" value="InterPro"/>
</dbReference>
<dbReference type="InterPro" id="IPR013120">
    <property type="entry name" value="FAR_NAD-bd"/>
</dbReference>
<evidence type="ECO:0000256" key="9">
    <source>
        <dbReference type="ARBA" id="ARBA00052530"/>
    </source>
</evidence>
<dbReference type="InterPro" id="IPR026055">
    <property type="entry name" value="FAR"/>
</dbReference>
<organism evidence="13 14">
    <name type="scientific">Cephus cinctus</name>
    <name type="common">Wheat stem sawfly</name>
    <dbReference type="NCBI Taxonomy" id="211228"/>
    <lineage>
        <taxon>Eukaryota</taxon>
        <taxon>Metazoa</taxon>
        <taxon>Ecdysozoa</taxon>
        <taxon>Arthropoda</taxon>
        <taxon>Hexapoda</taxon>
        <taxon>Insecta</taxon>
        <taxon>Pterygota</taxon>
        <taxon>Neoptera</taxon>
        <taxon>Endopterygota</taxon>
        <taxon>Hymenoptera</taxon>
        <taxon>Cephoidea</taxon>
        <taxon>Cephidae</taxon>
        <taxon>Cephus</taxon>
    </lineage>
</organism>
<evidence type="ECO:0000313" key="14">
    <source>
        <dbReference type="RefSeq" id="XP_015602045.1"/>
    </source>
</evidence>
<dbReference type="PANTHER" id="PTHR11011">
    <property type="entry name" value="MALE STERILITY PROTEIN 2-RELATED"/>
    <property type="match status" value="1"/>
</dbReference>
<dbReference type="Pfam" id="PF03015">
    <property type="entry name" value="Sterile"/>
    <property type="match status" value="1"/>
</dbReference>
<evidence type="ECO:0000256" key="3">
    <source>
        <dbReference type="ARBA" id="ARBA00022516"/>
    </source>
</evidence>
<dbReference type="RefSeq" id="XP_024944506.1">
    <property type="nucleotide sequence ID" value="XM_025088738.1"/>
</dbReference>
<evidence type="ECO:0000259" key="12">
    <source>
        <dbReference type="Pfam" id="PF07993"/>
    </source>
</evidence>
<dbReference type="CDD" id="cd05236">
    <property type="entry name" value="FAR-N_SDR_e"/>
    <property type="match status" value="1"/>
</dbReference>
<evidence type="ECO:0000259" key="11">
    <source>
        <dbReference type="Pfam" id="PF03015"/>
    </source>
</evidence>
<keyword evidence="3 10" id="KW-0444">Lipid biosynthesis</keyword>